<protein>
    <recommendedName>
        <fullName evidence="3">Transglycosylase SLT domain-containing protein</fullName>
    </recommendedName>
</protein>
<dbReference type="OrthoDB" id="1193027at2759"/>
<evidence type="ECO:0008006" key="3">
    <source>
        <dbReference type="Google" id="ProtNLM"/>
    </source>
</evidence>
<accession>A0A9P6G701</accession>
<dbReference type="AlphaFoldDB" id="A0A9P6G701"/>
<proteinExistence type="predicted"/>
<comment type="caution">
    <text evidence="1">The sequence shown here is derived from an EMBL/GenBank/DDBJ whole genome shotgun (WGS) entry which is preliminary data.</text>
</comment>
<organism evidence="1 2">
    <name type="scientific">Paraphaeosphaeria minitans</name>
    <dbReference type="NCBI Taxonomy" id="565426"/>
    <lineage>
        <taxon>Eukaryota</taxon>
        <taxon>Fungi</taxon>
        <taxon>Dikarya</taxon>
        <taxon>Ascomycota</taxon>
        <taxon>Pezizomycotina</taxon>
        <taxon>Dothideomycetes</taxon>
        <taxon>Pleosporomycetidae</taxon>
        <taxon>Pleosporales</taxon>
        <taxon>Massarineae</taxon>
        <taxon>Didymosphaeriaceae</taxon>
        <taxon>Paraphaeosphaeria</taxon>
    </lineage>
</organism>
<dbReference type="SUPFAM" id="SSF53955">
    <property type="entry name" value="Lysozyme-like"/>
    <property type="match status" value="1"/>
</dbReference>
<dbReference type="InterPro" id="IPR023346">
    <property type="entry name" value="Lysozyme-like_dom_sf"/>
</dbReference>
<gene>
    <name evidence="1" type="ORF">PMIN01_12464</name>
</gene>
<evidence type="ECO:0000313" key="2">
    <source>
        <dbReference type="Proteomes" id="UP000756921"/>
    </source>
</evidence>
<dbReference type="Proteomes" id="UP000756921">
    <property type="component" value="Unassembled WGS sequence"/>
</dbReference>
<name>A0A9P6G701_9PLEO</name>
<dbReference type="Gene3D" id="1.10.530.10">
    <property type="match status" value="1"/>
</dbReference>
<keyword evidence="2" id="KW-1185">Reference proteome</keyword>
<reference evidence="1" key="1">
    <citation type="journal article" date="2020" name="Mol. Plant Microbe Interact.">
        <title>Genome Sequence of the Biocontrol Agent Coniothyrium minitans strain Conio (IMI 134523).</title>
        <authorList>
            <person name="Patel D."/>
            <person name="Shittu T.A."/>
            <person name="Baroncelli R."/>
            <person name="Muthumeenakshi S."/>
            <person name="Osborne T.H."/>
            <person name="Janganan T.K."/>
            <person name="Sreenivasaprasad S."/>
        </authorList>
    </citation>
    <scope>NUCLEOTIDE SEQUENCE</scope>
    <source>
        <strain evidence="1">Conio</strain>
    </source>
</reference>
<dbReference type="EMBL" id="WJXW01000016">
    <property type="protein sequence ID" value="KAF9729600.1"/>
    <property type="molecule type" value="Genomic_DNA"/>
</dbReference>
<evidence type="ECO:0000313" key="1">
    <source>
        <dbReference type="EMBL" id="KAF9729600.1"/>
    </source>
</evidence>
<sequence>MSRTFITGSIMFGSMPHIDSSQAQPRTTLTLAHGLVNKAALLTGGNTVSDVANIELAIDSCANQYQIDRRLILGMMMQESRGNMGVITTYSGDLPTEGLMQCSGCLGFPGQHGLSKEAIESMVCGGVKHFKENMQHWSNRWSGTSVWPALREYNSGNVNEADLGDGRGATASYVADVANRVTGWAN</sequence>